<organism evidence="1 2">
    <name type="scientific">Metabacillus sediminis</name>
    <dbReference type="NCBI Taxonomy" id="3117746"/>
    <lineage>
        <taxon>Bacteria</taxon>
        <taxon>Bacillati</taxon>
        <taxon>Bacillota</taxon>
        <taxon>Bacilli</taxon>
        <taxon>Bacillales</taxon>
        <taxon>Bacillaceae</taxon>
        <taxon>Metabacillus</taxon>
    </lineage>
</organism>
<dbReference type="RefSeq" id="WP_338778759.1">
    <property type="nucleotide sequence ID" value="NZ_CP147407.1"/>
</dbReference>
<evidence type="ECO:0000313" key="1">
    <source>
        <dbReference type="EMBL" id="WXB96647.1"/>
    </source>
</evidence>
<dbReference type="Gene3D" id="1.20.120.450">
    <property type="entry name" value="dinb family like domain"/>
    <property type="match status" value="1"/>
</dbReference>
<gene>
    <name evidence="1" type="ORF">WCV65_19260</name>
</gene>
<dbReference type="Pfam" id="PF07606">
    <property type="entry name" value="DUF1569"/>
    <property type="match status" value="1"/>
</dbReference>
<name>A0ABZ2NGG3_9BACI</name>
<dbReference type="InterPro" id="IPR011463">
    <property type="entry name" value="DUF1569"/>
</dbReference>
<evidence type="ECO:0000313" key="2">
    <source>
        <dbReference type="Proteomes" id="UP001377337"/>
    </source>
</evidence>
<dbReference type="InterPro" id="IPR034660">
    <property type="entry name" value="DinB/YfiT-like"/>
</dbReference>
<accession>A0ABZ2NGG3</accession>
<reference evidence="1 2" key="1">
    <citation type="submission" date="2024-02" db="EMBL/GenBank/DDBJ databases">
        <title>Seven novel Bacillus-like species.</title>
        <authorList>
            <person name="Liu G."/>
        </authorList>
    </citation>
    <scope>NUCLEOTIDE SEQUENCE [LARGE SCALE GENOMIC DNA]</scope>
    <source>
        <strain evidence="1 2">FJAT-52054</strain>
    </source>
</reference>
<dbReference type="EMBL" id="CP147407">
    <property type="protein sequence ID" value="WXB96647.1"/>
    <property type="molecule type" value="Genomic_DNA"/>
</dbReference>
<sequence>MKNIYHLPASEEILTRIDHLKADLRPEWGQMNAAQMLAHCSSFQDLAMGHLSSPRSRLGMIIGRFVKPIFYNEKPLPQNMSTIPEIMVNDEKEFETEKEKLKQKIRTHQKDGPEKYPAAIHPFFGKLTPDQWGKGIYKHLDHHLKQFGV</sequence>
<proteinExistence type="predicted"/>
<keyword evidence="2" id="KW-1185">Reference proteome</keyword>
<dbReference type="Proteomes" id="UP001377337">
    <property type="component" value="Chromosome"/>
</dbReference>
<protein>
    <submittedName>
        <fullName evidence="1">DUF1569 domain-containing protein</fullName>
    </submittedName>
</protein>